<keyword evidence="3" id="KW-1185">Reference proteome</keyword>
<proteinExistence type="predicted"/>
<dbReference type="SUPFAM" id="SSF54427">
    <property type="entry name" value="NTF2-like"/>
    <property type="match status" value="1"/>
</dbReference>
<organism evidence="2 3">
    <name type="scientific">Viridothelium virens</name>
    <name type="common">Speckled blister lichen</name>
    <name type="synonym">Trypethelium virens</name>
    <dbReference type="NCBI Taxonomy" id="1048519"/>
    <lineage>
        <taxon>Eukaryota</taxon>
        <taxon>Fungi</taxon>
        <taxon>Dikarya</taxon>
        <taxon>Ascomycota</taxon>
        <taxon>Pezizomycotina</taxon>
        <taxon>Dothideomycetes</taxon>
        <taxon>Dothideomycetes incertae sedis</taxon>
        <taxon>Trypetheliales</taxon>
        <taxon>Trypetheliaceae</taxon>
        <taxon>Viridothelium</taxon>
    </lineage>
</organism>
<dbReference type="Pfam" id="PF13577">
    <property type="entry name" value="SnoaL_4"/>
    <property type="match status" value="1"/>
</dbReference>
<gene>
    <name evidence="2" type="ORF">EV356DRAFT_499343</name>
</gene>
<dbReference type="AlphaFoldDB" id="A0A6A6HCE7"/>
<reference evidence="2" key="1">
    <citation type="journal article" date="2020" name="Stud. Mycol.">
        <title>101 Dothideomycetes genomes: a test case for predicting lifestyles and emergence of pathogens.</title>
        <authorList>
            <person name="Haridas S."/>
            <person name="Albert R."/>
            <person name="Binder M."/>
            <person name="Bloem J."/>
            <person name="Labutti K."/>
            <person name="Salamov A."/>
            <person name="Andreopoulos B."/>
            <person name="Baker S."/>
            <person name="Barry K."/>
            <person name="Bills G."/>
            <person name="Bluhm B."/>
            <person name="Cannon C."/>
            <person name="Castanera R."/>
            <person name="Culley D."/>
            <person name="Daum C."/>
            <person name="Ezra D."/>
            <person name="Gonzalez J."/>
            <person name="Henrissat B."/>
            <person name="Kuo A."/>
            <person name="Liang C."/>
            <person name="Lipzen A."/>
            <person name="Lutzoni F."/>
            <person name="Magnuson J."/>
            <person name="Mondo S."/>
            <person name="Nolan M."/>
            <person name="Ohm R."/>
            <person name="Pangilinan J."/>
            <person name="Park H.-J."/>
            <person name="Ramirez L."/>
            <person name="Alfaro M."/>
            <person name="Sun H."/>
            <person name="Tritt A."/>
            <person name="Yoshinaga Y."/>
            <person name="Zwiers L.-H."/>
            <person name="Turgeon B."/>
            <person name="Goodwin S."/>
            <person name="Spatafora J."/>
            <person name="Crous P."/>
            <person name="Grigoriev I."/>
        </authorList>
    </citation>
    <scope>NUCLEOTIDE SEQUENCE</scope>
    <source>
        <strain evidence="2">Tuck. ex Michener</strain>
    </source>
</reference>
<evidence type="ECO:0000313" key="2">
    <source>
        <dbReference type="EMBL" id="KAF2235727.1"/>
    </source>
</evidence>
<feature type="domain" description="SnoaL-like" evidence="1">
    <location>
        <begin position="9"/>
        <end position="137"/>
    </location>
</feature>
<sequence>MALPSSLPSLNARESITDALYRFVTGLDTADAALFDSAFTTDARFVMNGNVLDGLDAIHDKCYNLVAKLDTTHFITNVRVNVKDGESKASMTATALAQHYRHKQGKEPGAPHFTAGSRYFVDCAKDEKDGLWKISHFKGESVWLEGDRAAVVEK</sequence>
<dbReference type="CDD" id="cd00531">
    <property type="entry name" value="NTF2_like"/>
    <property type="match status" value="1"/>
</dbReference>
<protein>
    <recommendedName>
        <fullName evidence="1">SnoaL-like domain-containing protein</fullName>
    </recommendedName>
</protein>
<evidence type="ECO:0000313" key="3">
    <source>
        <dbReference type="Proteomes" id="UP000800092"/>
    </source>
</evidence>
<dbReference type="OrthoDB" id="2148716at2759"/>
<dbReference type="Proteomes" id="UP000800092">
    <property type="component" value="Unassembled WGS sequence"/>
</dbReference>
<name>A0A6A6HCE7_VIRVR</name>
<dbReference type="InterPro" id="IPR032710">
    <property type="entry name" value="NTF2-like_dom_sf"/>
</dbReference>
<dbReference type="InterPro" id="IPR037401">
    <property type="entry name" value="SnoaL-like"/>
</dbReference>
<accession>A0A6A6HCE7</accession>
<evidence type="ECO:0000259" key="1">
    <source>
        <dbReference type="Pfam" id="PF13577"/>
    </source>
</evidence>
<dbReference type="EMBL" id="ML991789">
    <property type="protein sequence ID" value="KAF2235727.1"/>
    <property type="molecule type" value="Genomic_DNA"/>
</dbReference>
<dbReference type="Gene3D" id="3.10.450.50">
    <property type="match status" value="1"/>
</dbReference>